<proteinExistence type="predicted"/>
<gene>
    <name evidence="1" type="ORF">XTALMG727_3026</name>
</gene>
<dbReference type="RefSeq" id="WP_144423849.1">
    <property type="nucleotide sequence ID" value="NZ_CXOI01000051.1"/>
</dbReference>
<reference evidence="2" key="1">
    <citation type="submission" date="2015-07" db="EMBL/GenBank/DDBJ databases">
        <authorList>
            <person name="Wibberg D."/>
        </authorList>
    </citation>
    <scope>NUCLEOTIDE SEQUENCE [LARGE SCALE GENOMIC DNA]</scope>
</reference>
<name>A0A0K3A455_9XANT</name>
<evidence type="ECO:0008006" key="3">
    <source>
        <dbReference type="Google" id="ProtNLM"/>
    </source>
</evidence>
<protein>
    <recommendedName>
        <fullName evidence="3">Guanylate cyclase domain-containing protein</fullName>
    </recommendedName>
</protein>
<dbReference type="Proteomes" id="UP000046187">
    <property type="component" value="Unassembled WGS sequence"/>
</dbReference>
<organism evidence="1 2">
    <name type="scientific">Xanthomonas graminis pv. arrhenatheri LMG 727</name>
    <dbReference type="NCBI Taxonomy" id="1195923"/>
    <lineage>
        <taxon>Bacteria</taxon>
        <taxon>Pseudomonadati</taxon>
        <taxon>Pseudomonadota</taxon>
        <taxon>Gammaproteobacteria</taxon>
        <taxon>Lysobacterales</taxon>
        <taxon>Lysobacteraceae</taxon>
        <taxon>Xanthomonas</taxon>
        <taxon>Xanthomonas translucens group</taxon>
        <taxon>Xanthomonas graminis</taxon>
    </lineage>
</organism>
<keyword evidence="2" id="KW-1185">Reference proteome</keyword>
<sequence>MPELKQHFVAFLDILGFSQMVEGDADGTNNLAKLYRCHQAAGAIFADDTECSITQFSDSIVVSKPYEASGFKWFAESLAKYQRLLLDEGLLCRGGIAVNTHFSNNAFTFSSGLIDAYRLESTLARFPRVVISADLLDLVFPGGKKMPPYLMREDDGLVFIDYMWVTRNSSPRKMMGMVSELVESMSKSGSASVREKARWLASYSDHVMSSSLSIPRFHDDRPKTAKRK</sequence>
<accession>A0A0K3A455</accession>
<evidence type="ECO:0000313" key="2">
    <source>
        <dbReference type="Proteomes" id="UP000046187"/>
    </source>
</evidence>
<evidence type="ECO:0000313" key="1">
    <source>
        <dbReference type="EMBL" id="CTP90325.1"/>
    </source>
</evidence>
<dbReference type="AlphaFoldDB" id="A0A0K3A455"/>
<dbReference type="EMBL" id="CXOI01000051">
    <property type="protein sequence ID" value="CTP90325.1"/>
    <property type="molecule type" value="Genomic_DNA"/>
</dbReference>